<organism evidence="1 2">
    <name type="scientific">Halolamina pelagica</name>
    <dbReference type="NCBI Taxonomy" id="699431"/>
    <lineage>
        <taxon>Archaea</taxon>
        <taxon>Methanobacteriati</taxon>
        <taxon>Methanobacteriota</taxon>
        <taxon>Stenosarchaea group</taxon>
        <taxon>Halobacteria</taxon>
        <taxon>Halobacteriales</taxon>
        <taxon>Haloferacaceae</taxon>
    </lineage>
</organism>
<keyword evidence="2" id="KW-1185">Reference proteome</keyword>
<dbReference type="OrthoDB" id="132743at2157"/>
<reference evidence="2" key="1">
    <citation type="submission" date="2016-10" db="EMBL/GenBank/DDBJ databases">
        <authorList>
            <person name="Varghese N."/>
            <person name="Submissions S."/>
        </authorList>
    </citation>
    <scope>NUCLEOTIDE SEQUENCE [LARGE SCALE GENOMIC DNA]</scope>
    <source>
        <strain evidence="2">CGMCC 1.10329</strain>
    </source>
</reference>
<dbReference type="PROSITE" id="PS51318">
    <property type="entry name" value="TAT"/>
    <property type="match status" value="1"/>
</dbReference>
<gene>
    <name evidence="1" type="ORF">SAMN05216277_11256</name>
</gene>
<dbReference type="EMBL" id="FOXI01000012">
    <property type="protein sequence ID" value="SFP92990.1"/>
    <property type="molecule type" value="Genomic_DNA"/>
</dbReference>
<dbReference type="AlphaFoldDB" id="A0A1I5UCF0"/>
<evidence type="ECO:0000313" key="2">
    <source>
        <dbReference type="Proteomes" id="UP000183769"/>
    </source>
</evidence>
<dbReference type="Proteomes" id="UP000183769">
    <property type="component" value="Unassembled WGS sequence"/>
</dbReference>
<sequence>MRTDPRSSRRRFIAALSGGAAFGLAGCLATPGANFASYSTVGDSVDDLDYAAVLDRARSAGYGVEAPFYVNGRDRIGLPLDVPALADRFGEDARVLHVRFTYSETKSLEGGFTGAEAPRLTFVDDELGFAQPFRPVNLPPDDWLRERIALLFPDAEADELIADAETAASRTDDSLVSVGVDADPDFAGTHAAFAERASETTVPATQGDGWINLGYSENGTEFGSFAIVVPSAEIVTRDAGHRYEIKLDSAGGFRLQVRLPAGEELPESEYRGVFREMFETVGLPAERVDDYEFEYSPSVW</sequence>
<dbReference type="InterPro" id="IPR006311">
    <property type="entry name" value="TAT_signal"/>
</dbReference>
<dbReference type="PROSITE" id="PS51257">
    <property type="entry name" value="PROKAR_LIPOPROTEIN"/>
    <property type="match status" value="1"/>
</dbReference>
<name>A0A1I5UCF0_9EURY</name>
<dbReference type="RefSeq" id="WP_074879335.1">
    <property type="nucleotide sequence ID" value="NZ_FOXI01000012.1"/>
</dbReference>
<accession>A0A1I5UCF0</accession>
<evidence type="ECO:0000313" key="1">
    <source>
        <dbReference type="EMBL" id="SFP92990.1"/>
    </source>
</evidence>
<protein>
    <submittedName>
        <fullName evidence="1">Uncharacterized protein</fullName>
    </submittedName>
</protein>
<proteinExistence type="predicted"/>